<keyword evidence="4" id="KW-0297">G-protein coupled receptor</keyword>
<dbReference type="SMART" id="SM01411">
    <property type="entry name" value="Ephrin_rec_like"/>
    <property type="match status" value="2"/>
</dbReference>
<feature type="domain" description="Tyrosine-protein kinase ephrin type A/B receptor-like" evidence="11">
    <location>
        <begin position="544"/>
        <end position="580"/>
    </location>
</feature>
<dbReference type="InterPro" id="IPR009030">
    <property type="entry name" value="Growth_fac_rcpt_cys_sf"/>
</dbReference>
<reference evidence="13" key="1">
    <citation type="submission" date="2021-02" db="EMBL/GenBank/DDBJ databases">
        <authorList>
            <person name="Dougan E. K."/>
            <person name="Rhodes N."/>
            <person name="Thang M."/>
            <person name="Chan C."/>
        </authorList>
    </citation>
    <scope>NUCLEOTIDE SEQUENCE</scope>
</reference>
<organism evidence="13 14">
    <name type="scientific">Symbiodinium natans</name>
    <dbReference type="NCBI Taxonomy" id="878477"/>
    <lineage>
        <taxon>Eukaryota</taxon>
        <taxon>Sar</taxon>
        <taxon>Alveolata</taxon>
        <taxon>Dinophyceae</taxon>
        <taxon>Suessiales</taxon>
        <taxon>Symbiodiniaceae</taxon>
        <taxon>Symbiodinium</taxon>
    </lineage>
</organism>
<evidence type="ECO:0000259" key="11">
    <source>
        <dbReference type="Pfam" id="PF07699"/>
    </source>
</evidence>
<dbReference type="InterPro" id="IPR029095">
    <property type="entry name" value="NarX-like_N"/>
</dbReference>
<dbReference type="SUPFAM" id="SSF53822">
    <property type="entry name" value="Periplasmic binding protein-like I"/>
    <property type="match status" value="1"/>
</dbReference>
<dbReference type="GO" id="GO:0007214">
    <property type="term" value="P:gamma-aminobutyric acid signaling pathway"/>
    <property type="evidence" value="ECO:0007669"/>
    <property type="project" value="TreeGrafter"/>
</dbReference>
<keyword evidence="8" id="KW-0807">Transducer</keyword>
<evidence type="ECO:0000256" key="2">
    <source>
        <dbReference type="ARBA" id="ARBA00022692"/>
    </source>
</evidence>
<dbReference type="OrthoDB" id="17569at2759"/>
<dbReference type="Pfam" id="PF01094">
    <property type="entry name" value="ANF_receptor"/>
    <property type="match status" value="1"/>
</dbReference>
<evidence type="ECO:0000313" key="14">
    <source>
        <dbReference type="Proteomes" id="UP000604046"/>
    </source>
</evidence>
<dbReference type="PANTHER" id="PTHR10519">
    <property type="entry name" value="GABA-B RECEPTOR"/>
    <property type="match status" value="1"/>
</dbReference>
<dbReference type="Pfam" id="PF07699">
    <property type="entry name" value="Ephrin_rec_like"/>
    <property type="match status" value="2"/>
</dbReference>
<evidence type="ECO:0000256" key="9">
    <source>
        <dbReference type="SAM" id="SignalP"/>
    </source>
</evidence>
<dbReference type="InterPro" id="IPR001828">
    <property type="entry name" value="ANF_lig-bd_rcpt"/>
</dbReference>
<evidence type="ECO:0000256" key="1">
    <source>
        <dbReference type="ARBA" id="ARBA00004141"/>
    </source>
</evidence>
<keyword evidence="6" id="KW-0675">Receptor</keyword>
<evidence type="ECO:0000313" key="13">
    <source>
        <dbReference type="EMBL" id="CAE7478982.1"/>
    </source>
</evidence>
<dbReference type="EMBL" id="CAJNDS010002446">
    <property type="protein sequence ID" value="CAE7478982.1"/>
    <property type="molecule type" value="Genomic_DNA"/>
</dbReference>
<dbReference type="Gene3D" id="3.40.50.2300">
    <property type="match status" value="2"/>
</dbReference>
<evidence type="ECO:0000259" key="12">
    <source>
        <dbReference type="Pfam" id="PF13675"/>
    </source>
</evidence>
<feature type="domain" description="NarX-like N-terminal" evidence="12">
    <location>
        <begin position="670"/>
        <end position="739"/>
    </location>
</feature>
<gene>
    <name evidence="13" type="primary">GABBR2</name>
    <name evidence="13" type="ORF">SNAT2548_LOCUS26902</name>
</gene>
<dbReference type="PANTHER" id="PTHR10519:SF20">
    <property type="entry name" value="G-PROTEIN COUPLED RECEPTOR 156-RELATED"/>
    <property type="match status" value="1"/>
</dbReference>
<dbReference type="Pfam" id="PF13675">
    <property type="entry name" value="PilJ"/>
    <property type="match status" value="1"/>
</dbReference>
<keyword evidence="5" id="KW-0472">Membrane</keyword>
<comment type="caution">
    <text evidence="13">The sequence shown here is derived from an EMBL/GenBank/DDBJ whole genome shotgun (WGS) entry which is preliminary data.</text>
</comment>
<dbReference type="GO" id="GO:0038039">
    <property type="term" value="C:G protein-coupled receptor heterodimeric complex"/>
    <property type="evidence" value="ECO:0007669"/>
    <property type="project" value="TreeGrafter"/>
</dbReference>
<keyword evidence="3" id="KW-1133">Transmembrane helix</keyword>
<dbReference type="Gene3D" id="2.10.50.10">
    <property type="entry name" value="Tumor Necrosis Factor Receptor, subunit A, domain 2"/>
    <property type="match status" value="2"/>
</dbReference>
<feature type="chain" id="PRO_5032518982" evidence="9">
    <location>
        <begin position="20"/>
        <end position="1028"/>
    </location>
</feature>
<dbReference type="AlphaFoldDB" id="A0A812SHM9"/>
<evidence type="ECO:0000256" key="8">
    <source>
        <dbReference type="ARBA" id="ARBA00023224"/>
    </source>
</evidence>
<feature type="domain" description="Receptor ligand binding region" evidence="10">
    <location>
        <begin position="78"/>
        <end position="439"/>
    </location>
</feature>
<evidence type="ECO:0000256" key="6">
    <source>
        <dbReference type="ARBA" id="ARBA00023170"/>
    </source>
</evidence>
<comment type="subcellular location">
    <subcellularLocation>
        <location evidence="1">Membrane</location>
        <topology evidence="1">Multi-pass membrane protein</topology>
    </subcellularLocation>
</comment>
<keyword evidence="14" id="KW-1185">Reference proteome</keyword>
<keyword evidence="9" id="KW-0732">Signal</keyword>
<keyword evidence="2" id="KW-0812">Transmembrane</keyword>
<feature type="domain" description="Tyrosine-protein kinase ephrin type A/B receptor-like" evidence="11">
    <location>
        <begin position="582"/>
        <end position="620"/>
    </location>
</feature>
<proteinExistence type="predicted"/>
<evidence type="ECO:0000256" key="5">
    <source>
        <dbReference type="ARBA" id="ARBA00023136"/>
    </source>
</evidence>
<dbReference type="GO" id="GO:0004965">
    <property type="term" value="F:G protein-coupled GABA receptor activity"/>
    <property type="evidence" value="ECO:0007669"/>
    <property type="project" value="InterPro"/>
</dbReference>
<evidence type="ECO:0000256" key="3">
    <source>
        <dbReference type="ARBA" id="ARBA00022989"/>
    </source>
</evidence>
<sequence>MVALSLALLALSVAYLASGTCPAQCTATSNNAAWPCRYHQNGCQVAVTPNPDRAGASDINVAVISPYSGGLGELMTMVEPAIAAAVQDVESSGFLPGFRLNAFLGDSKCSVPSATQATIEACSTGPTKHALLADSCSAACEAVNDAAQFFNVLQVSPGCISNSLSDSARYPFFTRMAPSYRFNVQSLYEFTKLMGFQRIGVVVGYRSINTLGADYLVSLMRDDVAAGRYNWTILFTVQITSAGNIADAQGAAEEIERKDSRINILALYQTEGAMFLCQAYQRNLLSPAYNFMAASGWWNPSYIVERAGASDCPCSVAELHRASYGLIAADKGPMLSTEDVHGLSGRSFSDIYGNYTEECLSFGNGTGICNHQWAGYFYDGLWLIASVLHTYLVGGNRSIADLATPASRQALEDLSHQVDFAGITGRVRQFSTPDQAGDRNGVILLRQAGGPPESTFNHMAFRTETGIIFQTDVVWSPDPGHRIPCAGTCDLASGFRPADRSTGCPAGKIWLNEQGCIECLEGEFASSGMAQCEPCGPGSFASTPGSPSCQLCSPGHYSSAEGATSCLECAAGHSRDSPGGTVCTKCARGFYAEQPGQAACTPCPPGLSTNFEGAVEVSMCECDGFYWEQECVKCHYGERFEAGVCVSCNRSVICEEGVIVGKAPEAETWSKTINAAGLQRTLSQRMTIEFLLVALGIDPDANRQKMHTTISRYGATVQDLMAGNSSREILAAPTADVLTYLQAEVLPTFTSLSSLLEANVGLPSGAFLNEIRQQTAALLEVSMAVVDFFVEAAAASGAQTAGLLVNVAGRQRTILQKLLKHVLFIAADVSVEESLEALESDQRLFEDTHNAIIQGAEWASIPRLTRLCTLHQMRDVTFYYEEGIRGPVRDMLSADLPDVVALAQIAAPNMSDNTDPLGVAMNAAVQLFINDPGTCNPKEHMTESDWWYLMKSMSSKAARSQEVYRLFMQVAAGSFVEQGKVELAVLMPASTRELNHLLQGSRASGIPAPPSQEIFTKPGACSDGAVAN</sequence>
<dbReference type="InterPro" id="IPR011641">
    <property type="entry name" value="Tyr-kin_ephrin_A/B_rcpt-like"/>
</dbReference>
<evidence type="ECO:0000256" key="4">
    <source>
        <dbReference type="ARBA" id="ARBA00023040"/>
    </source>
</evidence>
<dbReference type="Proteomes" id="UP000604046">
    <property type="component" value="Unassembled WGS sequence"/>
</dbReference>
<keyword evidence="7" id="KW-0325">Glycoprotein</keyword>
<dbReference type="SUPFAM" id="SSF57184">
    <property type="entry name" value="Growth factor receptor domain"/>
    <property type="match status" value="1"/>
</dbReference>
<evidence type="ECO:0000259" key="10">
    <source>
        <dbReference type="Pfam" id="PF01094"/>
    </source>
</evidence>
<feature type="signal peptide" evidence="9">
    <location>
        <begin position="1"/>
        <end position="19"/>
    </location>
</feature>
<accession>A0A812SHM9</accession>
<dbReference type="InterPro" id="IPR002455">
    <property type="entry name" value="GPCR3_GABA-B"/>
</dbReference>
<protein>
    <submittedName>
        <fullName evidence="13">GABBR2 protein</fullName>
    </submittedName>
</protein>
<dbReference type="InterPro" id="IPR028082">
    <property type="entry name" value="Peripla_BP_I"/>
</dbReference>
<evidence type="ECO:0000256" key="7">
    <source>
        <dbReference type="ARBA" id="ARBA00023180"/>
    </source>
</evidence>
<name>A0A812SHM9_9DINO</name>